<dbReference type="EMBL" id="KZ819741">
    <property type="protein sequence ID" value="PWN53102.1"/>
    <property type="molecule type" value="Genomic_DNA"/>
</dbReference>
<evidence type="ECO:0000313" key="2">
    <source>
        <dbReference type="Proteomes" id="UP000245626"/>
    </source>
</evidence>
<organism evidence="1 2">
    <name type="scientific">Violaceomyces palustris</name>
    <dbReference type="NCBI Taxonomy" id="1673888"/>
    <lineage>
        <taxon>Eukaryota</taxon>
        <taxon>Fungi</taxon>
        <taxon>Dikarya</taxon>
        <taxon>Basidiomycota</taxon>
        <taxon>Ustilaginomycotina</taxon>
        <taxon>Ustilaginomycetes</taxon>
        <taxon>Violaceomycetales</taxon>
        <taxon>Violaceomycetaceae</taxon>
        <taxon>Violaceomyces</taxon>
    </lineage>
</organism>
<protein>
    <submittedName>
        <fullName evidence="1">Uncharacterized protein</fullName>
    </submittedName>
</protein>
<sequence length="635" mass="69092">MFSRIYDEPASTLPSSSIHHPVAAPNGIVLYGIMASVVLPTHPAIQSLAQQVTTLVVTSHFRVESGQDSVYAGEITNLFGKMFQTLGRDPMTSQLWLWLHALLRTERRWIDCKKQIFRMMEAQGAKSRADPVLTSVARDWEQELKSLRSVTRFTFAFLKLTRDSRAPSPYKAQQAVPPPAYCGCSAHTKLVDERGSSFVSFMGEEYFLDEEVSEHASSAPTSPGWGERQLPPEWGPSTGCDQSGVFSELEADGFQEDSRSLFTSSWYQDCIEDEDLVGCASGGHDGPHPLGSHSRSSSSSLLPQVIECTPGGSGMGHDAALKTEATRSPCSIKRGFNDLFRGTQLTAVDRESFYPDDGFGNALPQSFEKGKSGRSRDLNGQESFSSSSSGEPQITHGCTEGYSKRVETKPSFSSIASSSSSVLSLDLFLGSPCQSPVTAKPKSSGQGSSERLHSPVRVLKRMSSTDSLSSTCEGQGLKPSIVVGARSNRRFSPSNLSCNMRLEETSTPLRKPSLSISVPSEPAAVAEEEEARPPTFEEVQNEIRDDPRLGLGSDSSSSFGGKGKSATPPLRSEVRMQGRGASSDHHFEEWLSVPTPKTFYLGHEVERNSWSLDRGTGPFSSSTFPQMDEICYAAQ</sequence>
<dbReference type="Proteomes" id="UP000245626">
    <property type="component" value="Unassembled WGS sequence"/>
</dbReference>
<keyword evidence="2" id="KW-1185">Reference proteome</keyword>
<evidence type="ECO:0000313" key="1">
    <source>
        <dbReference type="EMBL" id="PWN53102.1"/>
    </source>
</evidence>
<gene>
    <name evidence="1" type="ORF">IE53DRAFT_366627</name>
</gene>
<proteinExistence type="predicted"/>
<reference evidence="1 2" key="1">
    <citation type="journal article" date="2018" name="Mol. Biol. Evol.">
        <title>Broad Genomic Sampling Reveals a Smut Pathogenic Ancestry of the Fungal Clade Ustilaginomycotina.</title>
        <authorList>
            <person name="Kijpornyongpan T."/>
            <person name="Mondo S.J."/>
            <person name="Barry K."/>
            <person name="Sandor L."/>
            <person name="Lee J."/>
            <person name="Lipzen A."/>
            <person name="Pangilinan J."/>
            <person name="LaButti K."/>
            <person name="Hainaut M."/>
            <person name="Henrissat B."/>
            <person name="Grigoriev I.V."/>
            <person name="Spatafora J.W."/>
            <person name="Aime M.C."/>
        </authorList>
    </citation>
    <scope>NUCLEOTIDE SEQUENCE [LARGE SCALE GENOMIC DNA]</scope>
    <source>
        <strain evidence="1 2">SA 807</strain>
    </source>
</reference>
<name>A0ACD0P4X5_9BASI</name>
<accession>A0ACD0P4X5</accession>